<comment type="caution">
    <text evidence="2">The sequence shown here is derived from an EMBL/GenBank/DDBJ whole genome shotgun (WGS) entry which is preliminary data.</text>
</comment>
<evidence type="ECO:0000256" key="1">
    <source>
        <dbReference type="SAM" id="MobiDB-lite"/>
    </source>
</evidence>
<dbReference type="AlphaFoldDB" id="A0A0F9FR90"/>
<protein>
    <submittedName>
        <fullName evidence="2">Uncharacterized protein</fullName>
    </submittedName>
</protein>
<evidence type="ECO:0000313" key="2">
    <source>
        <dbReference type="EMBL" id="KKL80871.1"/>
    </source>
</evidence>
<organism evidence="2">
    <name type="scientific">marine sediment metagenome</name>
    <dbReference type="NCBI Taxonomy" id="412755"/>
    <lineage>
        <taxon>unclassified sequences</taxon>
        <taxon>metagenomes</taxon>
        <taxon>ecological metagenomes</taxon>
    </lineage>
</organism>
<name>A0A0F9FR90_9ZZZZ</name>
<gene>
    <name evidence="2" type="ORF">LCGC14_2000460</name>
</gene>
<proteinExistence type="predicted"/>
<feature type="non-terminal residue" evidence="2">
    <location>
        <position position="342"/>
    </location>
</feature>
<accession>A0A0F9FR90</accession>
<reference evidence="2" key="1">
    <citation type="journal article" date="2015" name="Nature">
        <title>Complex archaea that bridge the gap between prokaryotes and eukaryotes.</title>
        <authorList>
            <person name="Spang A."/>
            <person name="Saw J.H."/>
            <person name="Jorgensen S.L."/>
            <person name="Zaremba-Niedzwiedzka K."/>
            <person name="Martijn J."/>
            <person name="Lind A.E."/>
            <person name="van Eijk R."/>
            <person name="Schleper C."/>
            <person name="Guy L."/>
            <person name="Ettema T.J."/>
        </authorList>
    </citation>
    <scope>NUCLEOTIDE SEQUENCE</scope>
</reference>
<dbReference type="EMBL" id="LAZR01022728">
    <property type="protein sequence ID" value="KKL80871.1"/>
    <property type="molecule type" value="Genomic_DNA"/>
</dbReference>
<sequence>MVRIVQAQDLGARPSLRSNRGVPRDRSGEIEAQGFLVLAKSLADLEEGMKQREDKFNYANAKSTLLIGGSEAHQSFAEDQDWATFDERYREKMAAVVEAATKKIKSKADRKLFELDAKLSIERGAMALRDVARKKEIDEKRADLDVIIDSALKNALDNPAASAELLENARDAIAAVKSEGIISKEEAGDRSRALSRDYAESMLTIMEPEARLEMLKHPEGTPAKFLHKDTRVKMRRAAEKENKATRVKAASQSAVDGIMEKNPEDRGGALVAARKIKDSDVRAAAVTGVNSRFNEMEAIERENVDRIYDEATEFIGETGALAGFDEGELQKLTPAQQKSLDD</sequence>
<feature type="region of interest" description="Disordered" evidence="1">
    <location>
        <begin position="1"/>
        <end position="27"/>
    </location>
</feature>